<name>A0A1G1V1G2_9BACT</name>
<proteinExistence type="predicted"/>
<organism evidence="2 3">
    <name type="scientific">Candidatus Blackburnbacteria bacterium RIFCSPHIGHO2_01_FULL_43_15b</name>
    <dbReference type="NCBI Taxonomy" id="1797513"/>
    <lineage>
        <taxon>Bacteria</taxon>
        <taxon>Candidatus Blackburniibacteriota</taxon>
    </lineage>
</organism>
<evidence type="ECO:0000313" key="3">
    <source>
        <dbReference type="Proteomes" id="UP000177967"/>
    </source>
</evidence>
<dbReference type="STRING" id="1797513.A2782_01815"/>
<sequence>MTNSAHLHVKAHGVRHHHSVLVLLIPALIFAIVLAWLLENLPWERVKGAATESNASAQSEITSH</sequence>
<evidence type="ECO:0000256" key="1">
    <source>
        <dbReference type="SAM" id="Phobius"/>
    </source>
</evidence>
<dbReference type="EMBL" id="MHBW01000013">
    <property type="protein sequence ID" value="OGY09237.1"/>
    <property type="molecule type" value="Genomic_DNA"/>
</dbReference>
<keyword evidence="1" id="KW-0472">Membrane</keyword>
<keyword evidence="1" id="KW-1133">Transmembrane helix</keyword>
<evidence type="ECO:0000313" key="2">
    <source>
        <dbReference type="EMBL" id="OGY09237.1"/>
    </source>
</evidence>
<gene>
    <name evidence="2" type="ORF">A2782_01815</name>
</gene>
<accession>A0A1G1V1G2</accession>
<keyword evidence="1" id="KW-0812">Transmembrane</keyword>
<protein>
    <submittedName>
        <fullName evidence="2">Uncharacterized protein</fullName>
    </submittedName>
</protein>
<reference evidence="2 3" key="1">
    <citation type="journal article" date="2016" name="Nat. Commun.">
        <title>Thousands of microbial genomes shed light on interconnected biogeochemical processes in an aquifer system.</title>
        <authorList>
            <person name="Anantharaman K."/>
            <person name="Brown C.T."/>
            <person name="Hug L.A."/>
            <person name="Sharon I."/>
            <person name="Castelle C.J."/>
            <person name="Probst A.J."/>
            <person name="Thomas B.C."/>
            <person name="Singh A."/>
            <person name="Wilkins M.J."/>
            <person name="Karaoz U."/>
            <person name="Brodie E.L."/>
            <person name="Williams K.H."/>
            <person name="Hubbard S.S."/>
            <person name="Banfield J.F."/>
        </authorList>
    </citation>
    <scope>NUCLEOTIDE SEQUENCE [LARGE SCALE GENOMIC DNA]</scope>
</reference>
<feature type="transmembrane region" description="Helical" evidence="1">
    <location>
        <begin position="20"/>
        <end position="38"/>
    </location>
</feature>
<dbReference type="AlphaFoldDB" id="A0A1G1V1G2"/>
<dbReference type="Proteomes" id="UP000177967">
    <property type="component" value="Unassembled WGS sequence"/>
</dbReference>
<comment type="caution">
    <text evidence="2">The sequence shown here is derived from an EMBL/GenBank/DDBJ whole genome shotgun (WGS) entry which is preliminary data.</text>
</comment>